<sequence>MEDLLSNRSRGKNLSAKPPVYEVPEFMVRKLNGDVHPALMATPGSGVVYTGSQSWVADSSTVDPLDYDKLYSNAIQAQSMFISRANLLCSKRKLPPLDIADSHSWLEVEQSVSKACEALETLSSKDKERVPGSTGKLKQAFRKLCSNAGAGTTLTNLVPTDSYCSVLCGGLKIIFKALEETGRYREEVYNALEELPFILNDNASFVGLNFTDADLHTRVAAIYAAVYGLMEVIVDWFLKPSFVTGVKLFANPTGFSEKLKNQMATVKGAAQRFNARVAILSVKRQEGLSQQNLSIMYGLDSHSQQVMSEFGDIKSRLLVLDKLTQFFDDTAKAEFERRQLRLQREKIPRIREPKVSVEDVLTKWCYEQDLVHSDCAKILRSQHIPGYEMDRDLVATVKSHPRFKSCLTLNESSVLLIDTRSDNPTGSLEMPIVAAETFRQLETFIDQHNQEADDSAARIIPLAFFASQHKDVRRDPNASPNELAMSLLLQLVDHYRHFKTDALSLVENEVDPEDIDAILYIFESLLIQLSRNTILLVIIDDLKAFAQPSSRMGGMRQVIETLLAIHREGQYKAKVKFIFGNSSRNEFSHGLFTEDETLMIWQADATLSMS</sequence>
<organism evidence="1 2">
    <name type="scientific">Fusarium culmorum</name>
    <dbReference type="NCBI Taxonomy" id="5516"/>
    <lineage>
        <taxon>Eukaryota</taxon>
        <taxon>Fungi</taxon>
        <taxon>Dikarya</taxon>
        <taxon>Ascomycota</taxon>
        <taxon>Pezizomycotina</taxon>
        <taxon>Sordariomycetes</taxon>
        <taxon>Hypocreomycetidae</taxon>
        <taxon>Hypocreales</taxon>
        <taxon>Nectriaceae</taxon>
        <taxon>Fusarium</taxon>
    </lineage>
</organism>
<evidence type="ECO:0000313" key="1">
    <source>
        <dbReference type="EMBL" id="PTD07027.1"/>
    </source>
</evidence>
<dbReference type="AlphaFoldDB" id="A0A2T4GTZ1"/>
<accession>A0A2T4GTZ1</accession>
<reference evidence="1 2" key="1">
    <citation type="submission" date="2018-02" db="EMBL/GenBank/DDBJ databases">
        <title>Fusarium culmorum secondary metabolites in fungal-bacterial-plant interactions.</title>
        <authorList>
            <person name="Schmidt R."/>
        </authorList>
    </citation>
    <scope>NUCLEOTIDE SEQUENCE [LARGE SCALE GENOMIC DNA]</scope>
    <source>
        <strain evidence="1 2">PV</strain>
    </source>
</reference>
<evidence type="ECO:0000313" key="2">
    <source>
        <dbReference type="Proteomes" id="UP000241587"/>
    </source>
</evidence>
<dbReference type="PANTHER" id="PTHR40619">
    <property type="entry name" value="FUNGAL STAND N-TERMINAL GOODBYE DOMAIN-CONTAINING PROTEIN"/>
    <property type="match status" value="1"/>
</dbReference>
<dbReference type="OrthoDB" id="5419927at2759"/>
<proteinExistence type="predicted"/>
<name>A0A2T4GTZ1_FUSCU</name>
<protein>
    <submittedName>
        <fullName evidence="1">Uncharacterized protein</fullName>
    </submittedName>
</protein>
<dbReference type="Proteomes" id="UP000241587">
    <property type="component" value="Unassembled WGS sequence"/>
</dbReference>
<dbReference type="OMA" id="PEFMVRK"/>
<comment type="caution">
    <text evidence="1">The sequence shown here is derived from an EMBL/GenBank/DDBJ whole genome shotgun (WGS) entry which is preliminary data.</text>
</comment>
<keyword evidence="2" id="KW-1185">Reference proteome</keyword>
<dbReference type="EMBL" id="PVEM01000006">
    <property type="protein sequence ID" value="PTD07027.1"/>
    <property type="molecule type" value="Genomic_DNA"/>
</dbReference>
<dbReference type="PANTHER" id="PTHR40619:SF3">
    <property type="entry name" value="FUNGAL STAND N-TERMINAL GOODBYE DOMAIN-CONTAINING PROTEIN"/>
    <property type="match status" value="1"/>
</dbReference>
<gene>
    <name evidence="1" type="ORF">FCULG_00007086</name>
</gene>